<keyword evidence="4" id="KW-1185">Reference proteome</keyword>
<name>A0A072P5T2_9EURO</name>
<evidence type="ECO:0000313" key="4">
    <source>
        <dbReference type="Proteomes" id="UP000027920"/>
    </source>
</evidence>
<dbReference type="Gene3D" id="3.30.710.10">
    <property type="entry name" value="Potassium Channel Kv1.1, Chain A"/>
    <property type="match status" value="1"/>
</dbReference>
<dbReference type="PANTHER" id="PTHR47843:SF2">
    <property type="entry name" value="BTB DOMAIN-CONTAINING PROTEIN"/>
    <property type="match status" value="1"/>
</dbReference>
<dbReference type="RefSeq" id="XP_013257228.1">
    <property type="nucleotide sequence ID" value="XM_013401774.1"/>
</dbReference>
<dbReference type="STRING" id="1182545.A0A072P5T2"/>
<sequence>MDKVSNEQQMEQKEKPLHELLTSSLVDIYVGPDSTHWTVHERLLTYHSPFFSSIFYGDDKQEEKKKRGNKSYGLPDEEDYPFELLVGWLYSRSLRQPKDEKDIGPLLDLYLLSEKFEMKQLGLDIVELARDFYYSTSTYPGLRRVQYVYNETEEDNEMREMMVSSIARQLTTSEKIPVHWASALQRNGQLAVDIIRAIQQWHIEERSIPDARDGSRVRGRQANGLGTFSSIEREGESVETLGTEDTNLGVESLNSGTSDGQLVKSDAEE</sequence>
<dbReference type="PROSITE" id="PS50097">
    <property type="entry name" value="BTB"/>
    <property type="match status" value="1"/>
</dbReference>
<evidence type="ECO:0000256" key="1">
    <source>
        <dbReference type="SAM" id="MobiDB-lite"/>
    </source>
</evidence>
<comment type="caution">
    <text evidence="3">The sequence shown here is derived from an EMBL/GenBank/DDBJ whole genome shotgun (WGS) entry which is preliminary data.</text>
</comment>
<accession>A0A072P5T2</accession>
<protein>
    <recommendedName>
        <fullName evidence="2">BTB domain-containing protein</fullName>
    </recommendedName>
</protein>
<dbReference type="AlphaFoldDB" id="A0A072P5T2"/>
<dbReference type="VEuPathDB" id="FungiDB:A1O9_09080"/>
<dbReference type="PANTHER" id="PTHR47843">
    <property type="entry name" value="BTB DOMAIN-CONTAINING PROTEIN-RELATED"/>
    <property type="match status" value="1"/>
</dbReference>
<dbReference type="SUPFAM" id="SSF54695">
    <property type="entry name" value="POZ domain"/>
    <property type="match status" value="1"/>
</dbReference>
<gene>
    <name evidence="3" type="ORF">A1O9_09080</name>
</gene>
<dbReference type="GeneID" id="25283990"/>
<feature type="region of interest" description="Disordered" evidence="1">
    <location>
        <begin position="212"/>
        <end position="269"/>
    </location>
</feature>
<feature type="domain" description="BTB" evidence="2">
    <location>
        <begin position="26"/>
        <end position="98"/>
    </location>
</feature>
<reference evidence="3 4" key="1">
    <citation type="submission" date="2013-03" db="EMBL/GenBank/DDBJ databases">
        <title>The Genome Sequence of Exophiala aquamarina CBS 119918.</title>
        <authorList>
            <consortium name="The Broad Institute Genomics Platform"/>
            <person name="Cuomo C."/>
            <person name="de Hoog S."/>
            <person name="Gorbushina A."/>
            <person name="Walker B."/>
            <person name="Young S.K."/>
            <person name="Zeng Q."/>
            <person name="Gargeya S."/>
            <person name="Fitzgerald M."/>
            <person name="Haas B."/>
            <person name="Abouelleil A."/>
            <person name="Allen A.W."/>
            <person name="Alvarado L."/>
            <person name="Arachchi H.M."/>
            <person name="Berlin A.M."/>
            <person name="Chapman S.B."/>
            <person name="Gainer-Dewar J."/>
            <person name="Goldberg J."/>
            <person name="Griggs A."/>
            <person name="Gujja S."/>
            <person name="Hansen M."/>
            <person name="Howarth C."/>
            <person name="Imamovic A."/>
            <person name="Ireland A."/>
            <person name="Larimer J."/>
            <person name="McCowan C."/>
            <person name="Murphy C."/>
            <person name="Pearson M."/>
            <person name="Poon T.W."/>
            <person name="Priest M."/>
            <person name="Roberts A."/>
            <person name="Saif S."/>
            <person name="Shea T."/>
            <person name="Sisk P."/>
            <person name="Sykes S."/>
            <person name="Wortman J."/>
            <person name="Nusbaum C."/>
            <person name="Birren B."/>
        </authorList>
    </citation>
    <scope>NUCLEOTIDE SEQUENCE [LARGE SCALE GENOMIC DNA]</scope>
    <source>
        <strain evidence="3 4">CBS 119918</strain>
    </source>
</reference>
<dbReference type="InterPro" id="IPR000210">
    <property type="entry name" value="BTB/POZ_dom"/>
</dbReference>
<organism evidence="3 4">
    <name type="scientific">Exophiala aquamarina CBS 119918</name>
    <dbReference type="NCBI Taxonomy" id="1182545"/>
    <lineage>
        <taxon>Eukaryota</taxon>
        <taxon>Fungi</taxon>
        <taxon>Dikarya</taxon>
        <taxon>Ascomycota</taxon>
        <taxon>Pezizomycotina</taxon>
        <taxon>Eurotiomycetes</taxon>
        <taxon>Chaetothyriomycetidae</taxon>
        <taxon>Chaetothyriales</taxon>
        <taxon>Herpotrichiellaceae</taxon>
        <taxon>Exophiala</taxon>
    </lineage>
</organism>
<dbReference type="OrthoDB" id="1022638at2759"/>
<dbReference type="EMBL" id="AMGV01000009">
    <property type="protein sequence ID" value="KEF54638.1"/>
    <property type="molecule type" value="Genomic_DNA"/>
</dbReference>
<dbReference type="HOGENOM" id="CLU_058481_0_0_1"/>
<dbReference type="Pfam" id="PF00651">
    <property type="entry name" value="BTB"/>
    <property type="match status" value="1"/>
</dbReference>
<evidence type="ECO:0000313" key="3">
    <source>
        <dbReference type="EMBL" id="KEF54638.1"/>
    </source>
</evidence>
<dbReference type="InterPro" id="IPR011333">
    <property type="entry name" value="SKP1/BTB/POZ_sf"/>
</dbReference>
<evidence type="ECO:0000259" key="2">
    <source>
        <dbReference type="PROSITE" id="PS50097"/>
    </source>
</evidence>
<proteinExistence type="predicted"/>
<dbReference type="Proteomes" id="UP000027920">
    <property type="component" value="Unassembled WGS sequence"/>
</dbReference>